<evidence type="ECO:0000256" key="3">
    <source>
        <dbReference type="ARBA" id="ARBA00023163"/>
    </source>
</evidence>
<organism evidence="5 6">
    <name type="scientific">Rhodopirellula sallentina SM41</name>
    <dbReference type="NCBI Taxonomy" id="1263870"/>
    <lineage>
        <taxon>Bacteria</taxon>
        <taxon>Pseudomonadati</taxon>
        <taxon>Planctomycetota</taxon>
        <taxon>Planctomycetia</taxon>
        <taxon>Pirellulales</taxon>
        <taxon>Pirellulaceae</taxon>
        <taxon>Rhodopirellula</taxon>
    </lineage>
</organism>
<dbReference type="PATRIC" id="fig|1263870.3.peg.5619"/>
<dbReference type="PRINTS" id="PR00598">
    <property type="entry name" value="HTHMARR"/>
</dbReference>
<dbReference type="SUPFAM" id="SSF46785">
    <property type="entry name" value="Winged helix' DNA-binding domain"/>
    <property type="match status" value="1"/>
</dbReference>
<dbReference type="SMART" id="SM00347">
    <property type="entry name" value="HTH_MARR"/>
    <property type="match status" value="1"/>
</dbReference>
<evidence type="ECO:0000259" key="4">
    <source>
        <dbReference type="PROSITE" id="PS50995"/>
    </source>
</evidence>
<evidence type="ECO:0000256" key="2">
    <source>
        <dbReference type="ARBA" id="ARBA00023125"/>
    </source>
</evidence>
<gene>
    <name evidence="5" type="ORF">RSSM_05302</name>
</gene>
<keyword evidence="6" id="KW-1185">Reference proteome</keyword>
<dbReference type="PROSITE" id="PS50995">
    <property type="entry name" value="HTH_MARR_2"/>
    <property type="match status" value="1"/>
</dbReference>
<sequence length="145" mass="16322">MNNMSLSEVVHQLMHSYKKQLHDGIENEGILLPVNHIRTLKCIERVPECTARTVAQRMNQDKAQTTRVLNDLTQSGFIQKTENPNDGRSQFLVLTKTGKQLLTKINRVEKQAAAQLTKDLSPKEVEAFVRIATVMIESVRVPAAS</sequence>
<dbReference type="GO" id="GO:0003677">
    <property type="term" value="F:DNA binding"/>
    <property type="evidence" value="ECO:0007669"/>
    <property type="project" value="UniProtKB-KW"/>
</dbReference>
<dbReference type="InterPro" id="IPR036388">
    <property type="entry name" value="WH-like_DNA-bd_sf"/>
</dbReference>
<dbReference type="Pfam" id="PF12802">
    <property type="entry name" value="MarR_2"/>
    <property type="match status" value="1"/>
</dbReference>
<dbReference type="InterPro" id="IPR036390">
    <property type="entry name" value="WH_DNA-bd_sf"/>
</dbReference>
<dbReference type="EMBL" id="ANOH01000364">
    <property type="protein sequence ID" value="EMI53329.1"/>
    <property type="molecule type" value="Genomic_DNA"/>
</dbReference>
<evidence type="ECO:0000313" key="5">
    <source>
        <dbReference type="EMBL" id="EMI53329.1"/>
    </source>
</evidence>
<protein>
    <submittedName>
        <fullName evidence="5">MarR family transcriptional regulator</fullName>
    </submittedName>
</protein>
<keyword evidence="3" id="KW-0804">Transcription</keyword>
<keyword evidence="2" id="KW-0238">DNA-binding</keyword>
<dbReference type="PANTHER" id="PTHR42756:SF1">
    <property type="entry name" value="TRANSCRIPTIONAL REPRESSOR OF EMRAB OPERON"/>
    <property type="match status" value="1"/>
</dbReference>
<reference evidence="5 6" key="1">
    <citation type="journal article" date="2013" name="Mar. Genomics">
        <title>Expression of sulfatases in Rhodopirellula baltica and the diversity of sulfatases in the genus Rhodopirellula.</title>
        <authorList>
            <person name="Wegner C.E."/>
            <person name="Richter-Heitmann T."/>
            <person name="Klindworth A."/>
            <person name="Klockow C."/>
            <person name="Richter M."/>
            <person name="Achstetter T."/>
            <person name="Glockner F.O."/>
            <person name="Harder J."/>
        </authorList>
    </citation>
    <scope>NUCLEOTIDE SEQUENCE [LARGE SCALE GENOMIC DNA]</scope>
    <source>
        <strain evidence="5 6">SM41</strain>
    </source>
</reference>
<dbReference type="Gene3D" id="1.10.10.10">
    <property type="entry name" value="Winged helix-like DNA-binding domain superfamily/Winged helix DNA-binding domain"/>
    <property type="match status" value="1"/>
</dbReference>
<accession>M5TWB7</accession>
<dbReference type="InterPro" id="IPR000835">
    <property type="entry name" value="HTH_MarR-typ"/>
</dbReference>
<proteinExistence type="predicted"/>
<name>M5TWB7_9BACT</name>
<comment type="caution">
    <text evidence="5">The sequence shown here is derived from an EMBL/GenBank/DDBJ whole genome shotgun (WGS) entry which is preliminary data.</text>
</comment>
<evidence type="ECO:0000256" key="1">
    <source>
        <dbReference type="ARBA" id="ARBA00023015"/>
    </source>
</evidence>
<dbReference type="GO" id="GO:0003700">
    <property type="term" value="F:DNA-binding transcription factor activity"/>
    <property type="evidence" value="ECO:0007669"/>
    <property type="project" value="InterPro"/>
</dbReference>
<dbReference type="PANTHER" id="PTHR42756">
    <property type="entry name" value="TRANSCRIPTIONAL REGULATOR, MARR"/>
    <property type="match status" value="1"/>
</dbReference>
<dbReference type="RefSeq" id="WP_008685660.1">
    <property type="nucleotide sequence ID" value="NZ_ANOH01000364.1"/>
</dbReference>
<dbReference type="OrthoDB" id="9799663at2"/>
<dbReference type="Proteomes" id="UP000011885">
    <property type="component" value="Unassembled WGS sequence"/>
</dbReference>
<keyword evidence="1" id="KW-0805">Transcription regulation</keyword>
<feature type="domain" description="HTH marR-type" evidence="4">
    <location>
        <begin position="3"/>
        <end position="137"/>
    </location>
</feature>
<dbReference type="AlphaFoldDB" id="M5TWB7"/>
<evidence type="ECO:0000313" key="6">
    <source>
        <dbReference type="Proteomes" id="UP000011885"/>
    </source>
</evidence>